<gene>
    <name evidence="3" type="ORF">GCM10007876_35450</name>
</gene>
<keyword evidence="2" id="KW-1133">Transmembrane helix</keyword>
<protein>
    <recommendedName>
        <fullName evidence="5">Heme biosynthesis operon protein HemX</fullName>
    </recommendedName>
</protein>
<keyword evidence="2" id="KW-0472">Membrane</keyword>
<proteinExistence type="predicted"/>
<sequence>MQDSDKQDKPNPAEEVKTTPSEEVTEASSQDASESETASSSEPDKQAQNTTSDSTPKTAPVAANVTANHSSSRSASSSNSSSGSVSAQTASSGGGWLLGILLVLLIIGSAGGYWCWMQFQAMQDELAQVQETQARWAQRSSEREQQLDQLLAGHTAAVDSLTQLTGSDEEQQKQLKYLSVQLLSLTGVRRQDWEIARLEYLLRLASQRLQLDGDLEGARSTLLAADEYLKLLDDPRLIPVRKQVGKDLLTLNQSNRVDRAGLYIQLDSLLAQVPSLQPDKPEYNFVSAKEVSADQMDFADWVTQKLRGMIRLTSNEVKPSASWLSQEAKGQFNAMLSLRLLHAQQAVMAEDQTVYDAALAQAKELAETLYLGRGDSQKFVSKLSELQAMRVSMAEIDIGGSHQALKAYLEESQRAIREAMMRSLIQGSVDSSSASEGNN</sequence>
<feature type="compositionally biased region" description="Low complexity" evidence="1">
    <location>
        <begin position="26"/>
        <end position="41"/>
    </location>
</feature>
<comment type="caution">
    <text evidence="3">The sequence shown here is derived from an EMBL/GenBank/DDBJ whole genome shotgun (WGS) entry which is preliminary data.</text>
</comment>
<evidence type="ECO:0008006" key="5">
    <source>
        <dbReference type="Google" id="ProtNLM"/>
    </source>
</evidence>
<keyword evidence="4" id="KW-1185">Reference proteome</keyword>
<dbReference type="RefSeq" id="WP_284383297.1">
    <property type="nucleotide sequence ID" value="NZ_BSNM01000016.1"/>
</dbReference>
<reference evidence="3" key="2">
    <citation type="submission" date="2023-01" db="EMBL/GenBank/DDBJ databases">
        <title>Draft genome sequence of Litoribrevibacter albus strain NBRC 110071.</title>
        <authorList>
            <person name="Sun Q."/>
            <person name="Mori K."/>
        </authorList>
    </citation>
    <scope>NUCLEOTIDE SEQUENCE</scope>
    <source>
        <strain evidence="3">NBRC 110071</strain>
    </source>
</reference>
<dbReference type="PANTHER" id="PTHR38043:SF1">
    <property type="entry name" value="PROTEIN HEMX"/>
    <property type="match status" value="1"/>
</dbReference>
<feature type="compositionally biased region" description="Low complexity" evidence="1">
    <location>
        <begin position="70"/>
        <end position="88"/>
    </location>
</feature>
<accession>A0AA37SEI9</accession>
<name>A0AA37SEI9_9GAMM</name>
<dbReference type="Proteomes" id="UP001161389">
    <property type="component" value="Unassembled WGS sequence"/>
</dbReference>
<reference evidence="3" key="1">
    <citation type="journal article" date="2014" name="Int. J. Syst. Evol. Microbiol.">
        <title>Complete genome sequence of Corynebacterium casei LMG S-19264T (=DSM 44701T), isolated from a smear-ripened cheese.</title>
        <authorList>
            <consortium name="US DOE Joint Genome Institute (JGI-PGF)"/>
            <person name="Walter F."/>
            <person name="Albersmeier A."/>
            <person name="Kalinowski J."/>
            <person name="Ruckert C."/>
        </authorList>
    </citation>
    <scope>NUCLEOTIDE SEQUENCE</scope>
    <source>
        <strain evidence="3">NBRC 110071</strain>
    </source>
</reference>
<evidence type="ECO:0000256" key="1">
    <source>
        <dbReference type="SAM" id="MobiDB-lite"/>
    </source>
</evidence>
<organism evidence="3 4">
    <name type="scientific">Litoribrevibacter albus</name>
    <dbReference type="NCBI Taxonomy" id="1473156"/>
    <lineage>
        <taxon>Bacteria</taxon>
        <taxon>Pseudomonadati</taxon>
        <taxon>Pseudomonadota</taxon>
        <taxon>Gammaproteobacteria</taxon>
        <taxon>Oceanospirillales</taxon>
        <taxon>Oceanospirillaceae</taxon>
        <taxon>Litoribrevibacter</taxon>
    </lineage>
</organism>
<feature type="transmembrane region" description="Helical" evidence="2">
    <location>
        <begin position="96"/>
        <end position="116"/>
    </location>
</feature>
<dbReference type="Pfam" id="PF04375">
    <property type="entry name" value="HemX"/>
    <property type="match status" value="1"/>
</dbReference>
<dbReference type="InterPro" id="IPR007470">
    <property type="entry name" value="HemX"/>
</dbReference>
<evidence type="ECO:0000313" key="4">
    <source>
        <dbReference type="Proteomes" id="UP001161389"/>
    </source>
</evidence>
<dbReference type="AlphaFoldDB" id="A0AA37SEI9"/>
<evidence type="ECO:0000313" key="3">
    <source>
        <dbReference type="EMBL" id="GLQ33066.1"/>
    </source>
</evidence>
<feature type="compositionally biased region" description="Polar residues" evidence="1">
    <location>
        <begin position="46"/>
        <end position="57"/>
    </location>
</feature>
<feature type="compositionally biased region" description="Basic and acidic residues" evidence="1">
    <location>
        <begin position="1"/>
        <end position="17"/>
    </location>
</feature>
<evidence type="ECO:0000256" key="2">
    <source>
        <dbReference type="SAM" id="Phobius"/>
    </source>
</evidence>
<dbReference type="PANTHER" id="PTHR38043">
    <property type="entry name" value="PROTEIN HEMX"/>
    <property type="match status" value="1"/>
</dbReference>
<feature type="region of interest" description="Disordered" evidence="1">
    <location>
        <begin position="1"/>
        <end position="88"/>
    </location>
</feature>
<dbReference type="EMBL" id="BSNM01000016">
    <property type="protein sequence ID" value="GLQ33066.1"/>
    <property type="molecule type" value="Genomic_DNA"/>
</dbReference>
<keyword evidence="2" id="KW-0812">Transmembrane</keyword>